<dbReference type="Proteomes" id="UP001254770">
    <property type="component" value="Unassembled WGS sequence"/>
</dbReference>
<dbReference type="InterPro" id="IPR010572">
    <property type="entry name" value="Tail_dom"/>
</dbReference>
<dbReference type="InterPro" id="IPR044051">
    <property type="entry name" value="Prophage_tail_N"/>
</dbReference>
<feature type="domain" description="Tail spike" evidence="1">
    <location>
        <begin position="91"/>
        <end position="333"/>
    </location>
</feature>
<evidence type="ECO:0000259" key="1">
    <source>
        <dbReference type="Pfam" id="PF06605"/>
    </source>
</evidence>
<dbReference type="Pfam" id="PF18994">
    <property type="entry name" value="Prophage_tailD1"/>
    <property type="match status" value="1"/>
</dbReference>
<evidence type="ECO:0000313" key="4">
    <source>
        <dbReference type="Proteomes" id="UP001254770"/>
    </source>
</evidence>
<dbReference type="EMBL" id="JARPXL010000039">
    <property type="protein sequence ID" value="MDT2546650.1"/>
    <property type="molecule type" value="Genomic_DNA"/>
</dbReference>
<dbReference type="Gene3D" id="3.55.50.40">
    <property type="match status" value="1"/>
</dbReference>
<sequence>MTDLLVRNLEESNEEILIGYDKDSFYESWQENETWEVSFTIQRTNFNGISFDLIDYENILIWNGQRFVIKQMASYASGSKIYKDVTATHIYYTIQDCRQYDGSLTGNLAINQVLSHIFKSGNNGFTWEVIDPIGVFSKVEQENFGNGNYLDLINEVIDDYKCVVIPDNKHLRFYPREEYGQTTEKQIRYKFNTDEVKFDIDTFALKTQIRGFGKTDDKDNYIFSPITYTSPLAEKYGIRVQDPVEDQRYTIPGNMSARLKQEIHDFPDISGSISLKWVIELEKGDRVPFIYEPLNINSLIRVVGITHYPALPNKPPEITLSNTKKTMTSILANLAKKGVI</sequence>
<dbReference type="Gene3D" id="6.20.110.10">
    <property type="match status" value="1"/>
</dbReference>
<organism evidence="3 4">
    <name type="scientific">Enterococcus raffinosus</name>
    <dbReference type="NCBI Taxonomy" id="71452"/>
    <lineage>
        <taxon>Bacteria</taxon>
        <taxon>Bacillati</taxon>
        <taxon>Bacillota</taxon>
        <taxon>Bacilli</taxon>
        <taxon>Lactobacillales</taxon>
        <taxon>Enterococcaceae</taxon>
        <taxon>Enterococcus</taxon>
    </lineage>
</organism>
<evidence type="ECO:0000313" key="3">
    <source>
        <dbReference type="EMBL" id="MDT2546650.1"/>
    </source>
</evidence>
<dbReference type="Pfam" id="PF06605">
    <property type="entry name" value="Prophage_tail"/>
    <property type="match status" value="1"/>
</dbReference>
<comment type="caution">
    <text evidence="3">The sequence shown here is derived from an EMBL/GenBank/DDBJ whole genome shotgun (WGS) entry which is preliminary data.</text>
</comment>
<dbReference type="RefSeq" id="WP_311816980.1">
    <property type="nucleotide sequence ID" value="NZ_JARPXG010000037.1"/>
</dbReference>
<accession>A0AAW8TFS1</accession>
<evidence type="ECO:0000259" key="2">
    <source>
        <dbReference type="Pfam" id="PF18994"/>
    </source>
</evidence>
<feature type="domain" description="Prophage endopeptidase tail N-terminal" evidence="2">
    <location>
        <begin position="5"/>
        <end position="89"/>
    </location>
</feature>
<name>A0AAW8TFS1_9ENTE</name>
<gene>
    <name evidence="3" type="ORF">P7D69_20170</name>
</gene>
<proteinExistence type="predicted"/>
<protein>
    <submittedName>
        <fullName evidence="3">Phage tail protein</fullName>
    </submittedName>
</protein>
<dbReference type="AlphaFoldDB" id="A0AAW8TFS1"/>
<reference evidence="3" key="1">
    <citation type="submission" date="2023-03" db="EMBL/GenBank/DDBJ databases">
        <authorList>
            <person name="Shen W."/>
            <person name="Cai J."/>
        </authorList>
    </citation>
    <scope>NUCLEOTIDE SEQUENCE</scope>
    <source>
        <strain evidence="3">Y15</strain>
    </source>
</reference>